<dbReference type="InterPro" id="IPR043594">
    <property type="entry name" value="HMGL"/>
</dbReference>
<evidence type="ECO:0000256" key="1">
    <source>
        <dbReference type="ARBA" id="ARBA00009405"/>
    </source>
</evidence>
<keyword evidence="3" id="KW-0479">Metal-binding</keyword>
<dbReference type="PROSITE" id="PS00815">
    <property type="entry name" value="AIPM_HOMOCIT_SYNTH_1"/>
    <property type="match status" value="1"/>
</dbReference>
<evidence type="ECO:0000256" key="2">
    <source>
        <dbReference type="ARBA" id="ARBA00022679"/>
    </source>
</evidence>
<evidence type="ECO:0000256" key="4">
    <source>
        <dbReference type="ARBA" id="ARBA00023239"/>
    </source>
</evidence>
<proteinExistence type="inferred from homology"/>
<dbReference type="RefSeq" id="WP_258937671.1">
    <property type="nucleotide sequence ID" value="NZ_JANBBF010000012.1"/>
</dbReference>
<dbReference type="InterPro" id="IPR000891">
    <property type="entry name" value="PYR_CT"/>
</dbReference>
<dbReference type="Pfam" id="PF00682">
    <property type="entry name" value="HMGL-like"/>
    <property type="match status" value="1"/>
</dbReference>
<evidence type="ECO:0000313" key="8">
    <source>
        <dbReference type="Proteomes" id="UP001598673"/>
    </source>
</evidence>
<accession>A0ABW6G154</accession>
<gene>
    <name evidence="7" type="ORF">ACFWGY_06260</name>
</gene>
<dbReference type="CDD" id="cd07938">
    <property type="entry name" value="DRE_TIM_HMGL"/>
    <property type="match status" value="1"/>
</dbReference>
<evidence type="ECO:0000256" key="3">
    <source>
        <dbReference type="ARBA" id="ARBA00022723"/>
    </source>
</evidence>
<comment type="caution">
    <text evidence="7">The sequence shown here is derived from an EMBL/GenBank/DDBJ whole genome shotgun (WGS) entry which is preliminary data.</text>
</comment>
<dbReference type="Proteomes" id="UP001598673">
    <property type="component" value="Unassembled WGS sequence"/>
</dbReference>
<reference evidence="7 8" key="1">
    <citation type="submission" date="2024-09" db="EMBL/GenBank/DDBJ databases">
        <title>The Natural Products Discovery Center: Release of the First 8490 Sequenced Strains for Exploring Actinobacteria Biosynthetic Diversity.</title>
        <authorList>
            <person name="Kalkreuter E."/>
            <person name="Kautsar S.A."/>
            <person name="Yang D."/>
            <person name="Bader C.D."/>
            <person name="Teijaro C.N."/>
            <person name="Fluegel L."/>
            <person name="Davis C.M."/>
            <person name="Simpson J.R."/>
            <person name="Lauterbach L."/>
            <person name="Steele A.D."/>
            <person name="Gui C."/>
            <person name="Meng S."/>
            <person name="Li G."/>
            <person name="Viehrig K."/>
            <person name="Ye F."/>
            <person name="Su P."/>
            <person name="Kiefer A.F."/>
            <person name="Nichols A."/>
            <person name="Cepeda A.J."/>
            <person name="Yan W."/>
            <person name="Fan B."/>
            <person name="Jiang Y."/>
            <person name="Adhikari A."/>
            <person name="Zheng C.-J."/>
            <person name="Schuster L."/>
            <person name="Cowan T.M."/>
            <person name="Smanski M.J."/>
            <person name="Chevrette M.G."/>
            <person name="De Carvalho L.P.S."/>
            <person name="Shen B."/>
        </authorList>
    </citation>
    <scope>NUCLEOTIDE SEQUENCE [LARGE SCALE GENOMIC DNA]</scope>
    <source>
        <strain evidence="7 8">NPDC060353</strain>
    </source>
</reference>
<keyword evidence="2 5" id="KW-0808">Transferase</keyword>
<keyword evidence="8" id="KW-1185">Reference proteome</keyword>
<dbReference type="Gene3D" id="3.20.20.70">
    <property type="entry name" value="Aldolase class I"/>
    <property type="match status" value="1"/>
</dbReference>
<dbReference type="InterPro" id="IPR013785">
    <property type="entry name" value="Aldolase_TIM"/>
</dbReference>
<evidence type="ECO:0000313" key="7">
    <source>
        <dbReference type="EMBL" id="MFD6792922.1"/>
    </source>
</evidence>
<protein>
    <submittedName>
        <fullName evidence="7">Hydroxymethylglutaryl-CoA lyase</fullName>
    </submittedName>
</protein>
<dbReference type="GO" id="GO:0016829">
    <property type="term" value="F:lyase activity"/>
    <property type="evidence" value="ECO:0007669"/>
    <property type="project" value="UniProtKB-KW"/>
</dbReference>
<sequence length="307" mass="31606">MADVLITETALRDGLQNEPGIVPTSTKVQLARLLVEAGFTSLEIGAFVRPDRVPSMADTDEVVTALGAVPGVALHALAFNSAGAERAVACGVDSVRLTVSASDGHSQANTGAATARALERLERCARTLTTAGVRVEAAVATAFVCPFDGDTDPARVSHVVGELLEMGAERIHLADTIGAAHPAQVCRTIATVQDAYPELELGLHLHNTYGMALVNAREAHRAGIRRFDAAVGGIGGCPFAPGAAGNIATDDLVNLFHHDGVDTGIDPAALTEARTQLRTAVGRELDSALAAVPAAPVPRPLRGVGAT</sequence>
<dbReference type="PANTHER" id="PTHR42738">
    <property type="entry name" value="HYDROXYMETHYLGLUTARYL-COA LYASE"/>
    <property type="match status" value="1"/>
</dbReference>
<name>A0ABW6G154_9PSEU</name>
<evidence type="ECO:0000256" key="5">
    <source>
        <dbReference type="RuleBase" id="RU003523"/>
    </source>
</evidence>
<comment type="similarity">
    <text evidence="5">Belongs to the alpha-IPM synthase/homocitrate synthase family.</text>
</comment>
<dbReference type="EMBL" id="JBHXCV010000003">
    <property type="protein sequence ID" value="MFD6792922.1"/>
    <property type="molecule type" value="Genomic_DNA"/>
</dbReference>
<dbReference type="SUPFAM" id="SSF51569">
    <property type="entry name" value="Aldolase"/>
    <property type="match status" value="1"/>
</dbReference>
<dbReference type="PANTHER" id="PTHR42738:SF7">
    <property type="entry name" value="HYDROXYMETHYLGLUTARYL-COA LYASE"/>
    <property type="match status" value="1"/>
</dbReference>
<keyword evidence="4 7" id="KW-0456">Lyase</keyword>
<dbReference type="InterPro" id="IPR002034">
    <property type="entry name" value="AIPM/Hcit_synth_CS"/>
</dbReference>
<dbReference type="PROSITE" id="PS50991">
    <property type="entry name" value="PYR_CT"/>
    <property type="match status" value="1"/>
</dbReference>
<comment type="similarity">
    <text evidence="1">Belongs to the HMG-CoA lyase family.</text>
</comment>
<evidence type="ECO:0000259" key="6">
    <source>
        <dbReference type="PROSITE" id="PS50991"/>
    </source>
</evidence>
<feature type="domain" description="Pyruvate carboxyltransferase" evidence="6">
    <location>
        <begin position="4"/>
        <end position="271"/>
    </location>
</feature>
<dbReference type="NCBIfam" id="NF004283">
    <property type="entry name" value="PRK05692.1"/>
    <property type="match status" value="1"/>
</dbReference>
<organism evidence="7 8">
    <name type="scientific">Prauserella salsuginis</name>
    <dbReference type="NCBI Taxonomy" id="387889"/>
    <lineage>
        <taxon>Bacteria</taxon>
        <taxon>Bacillati</taxon>
        <taxon>Actinomycetota</taxon>
        <taxon>Actinomycetes</taxon>
        <taxon>Pseudonocardiales</taxon>
        <taxon>Pseudonocardiaceae</taxon>
        <taxon>Prauserella</taxon>
        <taxon>Prauserella salsuginis group</taxon>
    </lineage>
</organism>